<proteinExistence type="predicted"/>
<name>A0A1A8BHT6_NOTKA</name>
<feature type="non-terminal residue" evidence="1">
    <location>
        <position position="1"/>
    </location>
</feature>
<evidence type="ECO:0000313" key="1">
    <source>
        <dbReference type="EMBL" id="SBP66050.1"/>
    </source>
</evidence>
<accession>A0A1A8BHT6</accession>
<reference evidence="1" key="2">
    <citation type="submission" date="2016-06" db="EMBL/GenBank/DDBJ databases">
        <title>The genome of a short-lived fish provides insights into sex chromosome evolution and the genetic control of aging.</title>
        <authorList>
            <person name="Reichwald K."/>
            <person name="Felder M."/>
            <person name="Petzold A."/>
            <person name="Koch P."/>
            <person name="Groth M."/>
            <person name="Platzer M."/>
        </authorList>
    </citation>
    <scope>NUCLEOTIDE SEQUENCE</scope>
    <source>
        <tissue evidence="1">Brain</tissue>
    </source>
</reference>
<gene>
    <name evidence="1" type="primary">OLA.12520</name>
</gene>
<sequence length="88" mass="9590">HPLPPLLHSTFEPPTPHFQGISAVLMWHKKNGLEDRLGRWCSESGLLAEAELRALDSSSAMGCCSVTQRHTGVDEVGPDEIELLELSG</sequence>
<organism evidence="1">
    <name type="scientific">Nothobranchius kadleci</name>
    <name type="common">African annual killifish</name>
    <dbReference type="NCBI Taxonomy" id="1051664"/>
    <lineage>
        <taxon>Eukaryota</taxon>
        <taxon>Metazoa</taxon>
        <taxon>Chordata</taxon>
        <taxon>Craniata</taxon>
        <taxon>Vertebrata</taxon>
        <taxon>Euteleostomi</taxon>
        <taxon>Actinopterygii</taxon>
        <taxon>Neopterygii</taxon>
        <taxon>Teleostei</taxon>
        <taxon>Neoteleostei</taxon>
        <taxon>Acanthomorphata</taxon>
        <taxon>Ovalentaria</taxon>
        <taxon>Atherinomorphae</taxon>
        <taxon>Cyprinodontiformes</taxon>
        <taxon>Nothobranchiidae</taxon>
        <taxon>Nothobranchius</taxon>
    </lineage>
</organism>
<dbReference type="EMBL" id="HADZ01002109">
    <property type="protein sequence ID" value="SBP66050.1"/>
    <property type="molecule type" value="Transcribed_RNA"/>
</dbReference>
<reference evidence="1" key="1">
    <citation type="submission" date="2016-05" db="EMBL/GenBank/DDBJ databases">
        <authorList>
            <person name="Lavstsen T."/>
            <person name="Jespersen J.S."/>
        </authorList>
    </citation>
    <scope>NUCLEOTIDE SEQUENCE</scope>
    <source>
        <tissue evidence="1">Brain</tissue>
    </source>
</reference>
<dbReference type="AlphaFoldDB" id="A0A1A8BHT6"/>
<protein>
    <submittedName>
        <fullName evidence="1">Uncharacterized protein</fullName>
    </submittedName>
</protein>
<feature type="non-terminal residue" evidence="1">
    <location>
        <position position="88"/>
    </location>
</feature>